<keyword evidence="2 3" id="KW-0040">ANK repeat</keyword>
<dbReference type="InterPro" id="IPR011333">
    <property type="entry name" value="SKP1/BTB/POZ_sf"/>
</dbReference>
<dbReference type="Gene3D" id="3.30.710.10">
    <property type="entry name" value="Potassium Channel Kv1.1, Chain A"/>
    <property type="match status" value="1"/>
</dbReference>
<dbReference type="PROSITE" id="PS50297">
    <property type="entry name" value="ANK_REP_REGION"/>
    <property type="match status" value="2"/>
</dbReference>
<keyword evidence="8" id="KW-1185">Reference proteome</keyword>
<dbReference type="InterPro" id="IPR036770">
    <property type="entry name" value="Ankyrin_rpt-contain_sf"/>
</dbReference>
<dbReference type="CDD" id="cd18186">
    <property type="entry name" value="BTB_POZ_ZBTB_KLHL-like"/>
    <property type="match status" value="1"/>
</dbReference>
<dbReference type="InterPro" id="IPR000210">
    <property type="entry name" value="BTB/POZ_dom"/>
</dbReference>
<evidence type="ECO:0000256" key="4">
    <source>
        <dbReference type="SAM" id="MobiDB-lite"/>
    </source>
</evidence>
<keyword evidence="5" id="KW-0472">Membrane</keyword>
<dbReference type="Gene3D" id="1.25.40.20">
    <property type="entry name" value="Ankyrin repeat-containing domain"/>
    <property type="match status" value="1"/>
</dbReference>
<evidence type="ECO:0000313" key="8">
    <source>
        <dbReference type="Proteomes" id="UP001149090"/>
    </source>
</evidence>
<dbReference type="PANTHER" id="PTHR24134">
    <property type="entry name" value="ANKYRIN REPEAT-CONTAINING PROTEIN DDB_G0279043"/>
    <property type="match status" value="1"/>
</dbReference>
<dbReference type="OrthoDB" id="5560627at2759"/>
<evidence type="ECO:0000256" key="1">
    <source>
        <dbReference type="ARBA" id="ARBA00022737"/>
    </source>
</evidence>
<protein>
    <submittedName>
        <fullName evidence="7">Ankyrin repeat-containing protein</fullName>
    </submittedName>
</protein>
<organism evidence="7 8">
    <name type="scientific">Anaeramoeba ignava</name>
    <name type="common">Anaerobic marine amoeba</name>
    <dbReference type="NCBI Taxonomy" id="1746090"/>
    <lineage>
        <taxon>Eukaryota</taxon>
        <taxon>Metamonada</taxon>
        <taxon>Anaeramoebidae</taxon>
        <taxon>Anaeramoeba</taxon>
    </lineage>
</organism>
<dbReference type="PROSITE" id="PS50097">
    <property type="entry name" value="BTB"/>
    <property type="match status" value="1"/>
</dbReference>
<dbReference type="Pfam" id="PF00651">
    <property type="entry name" value="BTB"/>
    <property type="match status" value="1"/>
</dbReference>
<name>A0A9Q0L5Z4_ANAIG</name>
<feature type="repeat" description="ANK" evidence="3">
    <location>
        <begin position="7"/>
        <end position="39"/>
    </location>
</feature>
<feature type="region of interest" description="Disordered" evidence="4">
    <location>
        <begin position="305"/>
        <end position="331"/>
    </location>
</feature>
<dbReference type="SUPFAM" id="SSF48403">
    <property type="entry name" value="Ankyrin repeat"/>
    <property type="match status" value="1"/>
</dbReference>
<comment type="caution">
    <text evidence="7">The sequence shown here is derived from an EMBL/GenBank/DDBJ whole genome shotgun (WGS) entry which is preliminary data.</text>
</comment>
<dbReference type="PANTHER" id="PTHR24134:SF9">
    <property type="entry name" value="ANKYRIN REPEAT AND SOCS BOX PROTEIN 8"/>
    <property type="match status" value="1"/>
</dbReference>
<keyword evidence="5" id="KW-0812">Transmembrane</keyword>
<dbReference type="Proteomes" id="UP001149090">
    <property type="component" value="Unassembled WGS sequence"/>
</dbReference>
<feature type="compositionally biased region" description="Basic and acidic residues" evidence="4">
    <location>
        <begin position="318"/>
        <end position="331"/>
    </location>
</feature>
<reference evidence="7" key="1">
    <citation type="submission" date="2022-10" db="EMBL/GenBank/DDBJ databases">
        <title>Novel sulphate-reducing endosymbionts in the free-living metamonad Anaeramoeba.</title>
        <authorList>
            <person name="Jerlstrom-Hultqvist J."/>
            <person name="Cepicka I."/>
            <person name="Gallot-Lavallee L."/>
            <person name="Salas-Leiva D."/>
            <person name="Curtis B.A."/>
            <person name="Zahonova K."/>
            <person name="Pipaliya S."/>
            <person name="Dacks J."/>
            <person name="Roger A.J."/>
        </authorList>
    </citation>
    <scope>NUCLEOTIDE SEQUENCE</scope>
    <source>
        <strain evidence="7">BMAN</strain>
    </source>
</reference>
<proteinExistence type="predicted"/>
<sequence length="362" mass="43312">MDEEIDDKRTQLHFACEEKSFNNIKILLEKGADPNSTDSSTPLHYACSHTEDEKIIRLLLNYGANPFFENNLRPIDFIINRNYRDQIEREFSFFLDFYNFFENVEESGDFKIPTKEKEKEIFAHKDLLEWRFGEKFEEIIMKLKEENEKKVTNFLSFVYSGISENPLEAKQMWNNFGLAKKEMYLNQELFEKLYQDENSKTFKIICHKKSIKAHKFILMAKSGLFYSMFSFVTNDNSNQVNDYTEKSFESLNQLIKFLYLGKLDQNLSVKILNELEEAEDFYILNSRCGLKNQIDKLLMEKMKKKKKQENKKSKSKKDHLQKEEIKNGNENKNPKNKKKMFFICFLFFLIILFLFFFLNYSN</sequence>
<evidence type="ECO:0000256" key="5">
    <source>
        <dbReference type="SAM" id="Phobius"/>
    </source>
</evidence>
<dbReference type="InterPro" id="IPR002110">
    <property type="entry name" value="Ankyrin_rpt"/>
</dbReference>
<keyword evidence="5" id="KW-1133">Transmembrane helix</keyword>
<dbReference type="AlphaFoldDB" id="A0A9Q0L5Z4"/>
<evidence type="ECO:0000256" key="2">
    <source>
        <dbReference type="ARBA" id="ARBA00023043"/>
    </source>
</evidence>
<evidence type="ECO:0000256" key="3">
    <source>
        <dbReference type="PROSITE-ProRule" id="PRU00023"/>
    </source>
</evidence>
<feature type="compositionally biased region" description="Basic residues" evidence="4">
    <location>
        <begin position="305"/>
        <end position="317"/>
    </location>
</feature>
<accession>A0A9Q0L5Z4</accession>
<gene>
    <name evidence="7" type="ORF">M0811_03291</name>
</gene>
<dbReference type="Pfam" id="PF12796">
    <property type="entry name" value="Ank_2"/>
    <property type="match status" value="1"/>
</dbReference>
<dbReference type="EMBL" id="JAPDFW010000136">
    <property type="protein sequence ID" value="KAJ5066947.1"/>
    <property type="molecule type" value="Genomic_DNA"/>
</dbReference>
<feature type="domain" description="BTB" evidence="6">
    <location>
        <begin position="200"/>
        <end position="267"/>
    </location>
</feature>
<evidence type="ECO:0000259" key="6">
    <source>
        <dbReference type="PROSITE" id="PS50097"/>
    </source>
</evidence>
<dbReference type="SMART" id="SM00248">
    <property type="entry name" value="ANK"/>
    <property type="match status" value="2"/>
</dbReference>
<feature type="repeat" description="ANK" evidence="3">
    <location>
        <begin position="38"/>
        <end position="71"/>
    </location>
</feature>
<keyword evidence="1" id="KW-0677">Repeat</keyword>
<evidence type="ECO:0000313" key="7">
    <source>
        <dbReference type="EMBL" id="KAJ5066947.1"/>
    </source>
</evidence>
<dbReference type="PROSITE" id="PS50088">
    <property type="entry name" value="ANK_REPEAT"/>
    <property type="match status" value="2"/>
</dbReference>
<feature type="transmembrane region" description="Helical" evidence="5">
    <location>
        <begin position="340"/>
        <end position="360"/>
    </location>
</feature>
<dbReference type="SUPFAM" id="SSF54695">
    <property type="entry name" value="POZ domain"/>
    <property type="match status" value="1"/>
</dbReference>